<dbReference type="EC" id="1.8.1.15" evidence="12"/>
<keyword evidence="3 9" id="KW-0285">Flavoprotein</keyword>
<dbReference type="PROSITE" id="PS00076">
    <property type="entry name" value="PYRIDINE_REDOX_1"/>
    <property type="match status" value="1"/>
</dbReference>
<dbReference type="PIRSF" id="PIRSF000350">
    <property type="entry name" value="Mercury_reductase_MerA"/>
    <property type="match status" value="1"/>
</dbReference>
<keyword evidence="7" id="KW-1015">Disulfide bond</keyword>
<evidence type="ECO:0000256" key="2">
    <source>
        <dbReference type="ARBA" id="ARBA00007532"/>
    </source>
</evidence>
<evidence type="ECO:0000259" key="10">
    <source>
        <dbReference type="Pfam" id="PF02852"/>
    </source>
</evidence>
<dbReference type="Gene3D" id="3.30.390.30">
    <property type="match status" value="1"/>
</dbReference>
<dbReference type="SUPFAM" id="SSF55424">
    <property type="entry name" value="FAD/NAD-linked reductases, dimerisation (C-terminal) domain"/>
    <property type="match status" value="1"/>
</dbReference>
<dbReference type="InterPro" id="IPR001100">
    <property type="entry name" value="Pyr_nuc-diS_OxRdtase"/>
</dbReference>
<evidence type="ECO:0000256" key="1">
    <source>
        <dbReference type="ARBA" id="ARBA00001974"/>
    </source>
</evidence>
<evidence type="ECO:0000256" key="5">
    <source>
        <dbReference type="ARBA" id="ARBA00022857"/>
    </source>
</evidence>
<dbReference type="EMBL" id="JAERSG010000003">
    <property type="protein sequence ID" value="MBL0748340.1"/>
    <property type="molecule type" value="Genomic_DNA"/>
</dbReference>
<keyword evidence="13" id="KW-1185">Reference proteome</keyword>
<keyword evidence="6 9" id="KW-0560">Oxidoreductase</keyword>
<evidence type="ECO:0000256" key="8">
    <source>
        <dbReference type="ARBA" id="ARBA00023284"/>
    </source>
</evidence>
<dbReference type="NCBIfam" id="NF005884">
    <property type="entry name" value="PRK07846.1"/>
    <property type="match status" value="1"/>
</dbReference>
<keyword evidence="5" id="KW-0521">NADP</keyword>
<comment type="similarity">
    <text evidence="2 9">Belongs to the class-I pyridine nucleotide-disulfide oxidoreductase family.</text>
</comment>
<keyword evidence="8 9" id="KW-0676">Redox-active center</keyword>
<evidence type="ECO:0000259" key="11">
    <source>
        <dbReference type="Pfam" id="PF07992"/>
    </source>
</evidence>
<evidence type="ECO:0000313" key="13">
    <source>
        <dbReference type="Proteomes" id="UP000636918"/>
    </source>
</evidence>
<evidence type="ECO:0000256" key="7">
    <source>
        <dbReference type="ARBA" id="ARBA00023157"/>
    </source>
</evidence>
<comment type="cofactor">
    <cofactor evidence="1">
        <name>FAD</name>
        <dbReference type="ChEBI" id="CHEBI:57692"/>
    </cofactor>
</comment>
<proteinExistence type="inferred from homology"/>
<accession>A0ABS1L9N7</accession>
<dbReference type="Pfam" id="PF02852">
    <property type="entry name" value="Pyr_redox_dim"/>
    <property type="match status" value="1"/>
</dbReference>
<dbReference type="InterPro" id="IPR023753">
    <property type="entry name" value="FAD/NAD-binding_dom"/>
</dbReference>
<protein>
    <submittedName>
        <fullName evidence="12">Mycothione reductase</fullName>
        <ecNumber evidence="12">1.8.1.15</ecNumber>
    </submittedName>
</protein>
<dbReference type="InterPro" id="IPR016156">
    <property type="entry name" value="FAD/NAD-linked_Rdtase_dimer_sf"/>
</dbReference>
<name>A0ABS1L9N7_9ACTN</name>
<keyword evidence="4 9" id="KW-0274">FAD</keyword>
<evidence type="ECO:0000256" key="6">
    <source>
        <dbReference type="ARBA" id="ARBA00023002"/>
    </source>
</evidence>
<evidence type="ECO:0000256" key="3">
    <source>
        <dbReference type="ARBA" id="ARBA00022630"/>
    </source>
</evidence>
<feature type="domain" description="Pyridine nucleotide-disulphide oxidoreductase dimerisation" evidence="10">
    <location>
        <begin position="352"/>
        <end position="469"/>
    </location>
</feature>
<sequence>MSDHRHYDLVIVGAGSGNTIVDERFEDFRVAVIDKGPFGGTCLNRGCIPSKMYVLPADTATAARRGEALGVPAEVGPADWARIRDRVVGRVDEQAEEGRRGREEADHIDVYRGTARFTGPLELAVDVDGEVTRVTADQLVLASGTRPVVPDIPGLEEAGYETSDTVMRLDALPRRLGVVGGGYVGSELAHVFASYGSQVVQVEAGEHLLGDQDVDVARHFTAAADERWDVRLGTEVTEVSGGAGEPTTLHLDDGSTVEVDVLLLAIGRRPNSDLLDLAHGGVDVDDAGRIVVDEHQRASAAGVWSLGDASSDVPLKHVANQDARVVQHNVLRALTDGAGDTAGWKVSDHHAVPQAVFTHPQVARVGLTEAEAREEHGDDVVVGRHDVADIAYGWALAGELDGDGEATGFVKLVALRSTGRLVGAHLVAPVASVLVQPLVMAMAHDLPVAGLARSMYWIHPALTEVVENALVSLESALADPDDAA</sequence>
<organism evidence="12 13">
    <name type="scientific">Nocardioides baculatus</name>
    <dbReference type="NCBI Taxonomy" id="2801337"/>
    <lineage>
        <taxon>Bacteria</taxon>
        <taxon>Bacillati</taxon>
        <taxon>Actinomycetota</taxon>
        <taxon>Actinomycetes</taxon>
        <taxon>Propionibacteriales</taxon>
        <taxon>Nocardioidaceae</taxon>
        <taxon>Nocardioides</taxon>
    </lineage>
</organism>
<feature type="domain" description="FAD/NAD(P)-binding" evidence="11">
    <location>
        <begin position="7"/>
        <end position="322"/>
    </location>
</feature>
<dbReference type="InterPro" id="IPR036188">
    <property type="entry name" value="FAD/NAD-bd_sf"/>
</dbReference>
<dbReference type="SUPFAM" id="SSF51905">
    <property type="entry name" value="FAD/NAD(P)-binding domain"/>
    <property type="match status" value="1"/>
</dbReference>
<dbReference type="GO" id="GO:0050627">
    <property type="term" value="F:mycothione reductase [NAD(P)H] activity"/>
    <property type="evidence" value="ECO:0007669"/>
    <property type="project" value="UniProtKB-EC"/>
</dbReference>
<dbReference type="Gene3D" id="3.50.50.60">
    <property type="entry name" value="FAD/NAD(P)-binding domain"/>
    <property type="match status" value="2"/>
</dbReference>
<dbReference type="PANTHER" id="PTHR43014:SF2">
    <property type="entry name" value="MERCURIC REDUCTASE"/>
    <property type="match status" value="1"/>
</dbReference>
<evidence type="ECO:0000256" key="4">
    <source>
        <dbReference type="ARBA" id="ARBA00022827"/>
    </source>
</evidence>
<dbReference type="RefSeq" id="WP_201936484.1">
    <property type="nucleotide sequence ID" value="NZ_JAERSG010000003.1"/>
</dbReference>
<dbReference type="PRINTS" id="PR00411">
    <property type="entry name" value="PNDRDTASEI"/>
</dbReference>
<dbReference type="PANTHER" id="PTHR43014">
    <property type="entry name" value="MERCURIC REDUCTASE"/>
    <property type="match status" value="1"/>
</dbReference>
<dbReference type="InterPro" id="IPR012999">
    <property type="entry name" value="Pyr_OxRdtase_I_AS"/>
</dbReference>
<gene>
    <name evidence="12" type="ORF">JI751_12030</name>
</gene>
<dbReference type="InterPro" id="IPR004099">
    <property type="entry name" value="Pyr_nucl-diS_OxRdtase_dimer"/>
</dbReference>
<evidence type="ECO:0000256" key="9">
    <source>
        <dbReference type="RuleBase" id="RU003691"/>
    </source>
</evidence>
<dbReference type="Pfam" id="PF07992">
    <property type="entry name" value="Pyr_redox_2"/>
    <property type="match status" value="1"/>
</dbReference>
<reference evidence="12 13" key="1">
    <citation type="submission" date="2021-01" db="EMBL/GenBank/DDBJ databases">
        <title>Genome seq and assembly of Nocardiodes sp. G10.</title>
        <authorList>
            <person name="Chhetri G."/>
        </authorList>
    </citation>
    <scope>NUCLEOTIDE SEQUENCE [LARGE SCALE GENOMIC DNA]</scope>
    <source>
        <strain evidence="12 13">G10</strain>
    </source>
</reference>
<comment type="caution">
    <text evidence="12">The sequence shown here is derived from an EMBL/GenBank/DDBJ whole genome shotgun (WGS) entry which is preliminary data.</text>
</comment>
<dbReference type="PRINTS" id="PR00368">
    <property type="entry name" value="FADPNR"/>
</dbReference>
<evidence type="ECO:0000313" key="12">
    <source>
        <dbReference type="EMBL" id="MBL0748340.1"/>
    </source>
</evidence>
<dbReference type="Proteomes" id="UP000636918">
    <property type="component" value="Unassembled WGS sequence"/>
</dbReference>